<protein>
    <recommendedName>
        <fullName evidence="6">methylated diphthine methylhydrolase</fullName>
        <ecNumber evidence="6">3.1.1.97</ecNumber>
    </recommendedName>
</protein>
<dbReference type="GO" id="GO:0017183">
    <property type="term" value="P:protein histidyl modification to diphthamide"/>
    <property type="evidence" value="ECO:0007669"/>
    <property type="project" value="TreeGrafter"/>
</dbReference>
<dbReference type="EMBL" id="LR746280">
    <property type="protein sequence ID" value="CAA7410297.1"/>
    <property type="molecule type" value="Genomic_DNA"/>
</dbReference>
<feature type="repeat" description="WD" evidence="8">
    <location>
        <begin position="229"/>
        <end position="251"/>
    </location>
</feature>
<keyword evidence="2 8" id="KW-0853">WD repeat</keyword>
<evidence type="ECO:0000256" key="3">
    <source>
        <dbReference type="ARBA" id="ARBA00022737"/>
    </source>
</evidence>
<dbReference type="PROSITE" id="PS00678">
    <property type="entry name" value="WD_REPEATS_1"/>
    <property type="match status" value="1"/>
</dbReference>
<dbReference type="GO" id="GO:0005737">
    <property type="term" value="C:cytoplasm"/>
    <property type="evidence" value="ECO:0007669"/>
    <property type="project" value="TreeGrafter"/>
</dbReference>
<dbReference type="SMART" id="SM00320">
    <property type="entry name" value="WD40"/>
    <property type="match status" value="4"/>
</dbReference>
<keyword evidence="10" id="KW-1185">Reference proteome</keyword>
<dbReference type="PANTHER" id="PTHR46042">
    <property type="entry name" value="DIPHTHINE METHYLTRANSFERASE"/>
    <property type="match status" value="1"/>
</dbReference>
<dbReference type="Gene3D" id="2.130.10.10">
    <property type="entry name" value="YVTN repeat-like/Quinoprotein amine dehydrogenase"/>
    <property type="match status" value="1"/>
</dbReference>
<name>A0A7I8LJS4_SPIIN</name>
<dbReference type="GO" id="GO:0061685">
    <property type="term" value="F:diphthine methylesterase activity"/>
    <property type="evidence" value="ECO:0007669"/>
    <property type="project" value="UniProtKB-EC"/>
</dbReference>
<dbReference type="EC" id="3.1.1.97" evidence="6"/>
<dbReference type="Proteomes" id="UP000663760">
    <property type="component" value="Chromosome 17"/>
</dbReference>
<comment type="similarity">
    <text evidence="5">Belongs to the DPH7 family.</text>
</comment>
<evidence type="ECO:0000313" key="9">
    <source>
        <dbReference type="EMBL" id="CAA7410297.1"/>
    </source>
</evidence>
<dbReference type="InterPro" id="IPR036322">
    <property type="entry name" value="WD40_repeat_dom_sf"/>
</dbReference>
<organism evidence="9 10">
    <name type="scientific">Spirodela intermedia</name>
    <name type="common">Intermediate duckweed</name>
    <dbReference type="NCBI Taxonomy" id="51605"/>
    <lineage>
        <taxon>Eukaryota</taxon>
        <taxon>Viridiplantae</taxon>
        <taxon>Streptophyta</taxon>
        <taxon>Embryophyta</taxon>
        <taxon>Tracheophyta</taxon>
        <taxon>Spermatophyta</taxon>
        <taxon>Magnoliopsida</taxon>
        <taxon>Liliopsida</taxon>
        <taxon>Araceae</taxon>
        <taxon>Lemnoideae</taxon>
        <taxon>Spirodela</taxon>
    </lineage>
</organism>
<dbReference type="InterPro" id="IPR052415">
    <property type="entry name" value="Diphthine_MTase"/>
</dbReference>
<evidence type="ECO:0000256" key="1">
    <source>
        <dbReference type="ARBA" id="ARBA00005156"/>
    </source>
</evidence>
<evidence type="ECO:0000256" key="7">
    <source>
        <dbReference type="ARBA" id="ARBA00047551"/>
    </source>
</evidence>
<dbReference type="InterPro" id="IPR015943">
    <property type="entry name" value="WD40/YVTN_repeat-like_dom_sf"/>
</dbReference>
<evidence type="ECO:0000256" key="5">
    <source>
        <dbReference type="ARBA" id="ARBA00038092"/>
    </source>
</evidence>
<comment type="catalytic activity">
    <reaction evidence="7">
        <text>diphthine methyl ester-[translation elongation factor 2] + H2O = diphthine-[translation elongation factor 2] + methanol + H(+)</text>
        <dbReference type="Rhea" id="RHEA:42656"/>
        <dbReference type="Rhea" id="RHEA-COMP:10172"/>
        <dbReference type="Rhea" id="RHEA-COMP:10173"/>
        <dbReference type="ChEBI" id="CHEBI:15377"/>
        <dbReference type="ChEBI" id="CHEBI:15378"/>
        <dbReference type="ChEBI" id="CHEBI:17790"/>
        <dbReference type="ChEBI" id="CHEBI:79005"/>
        <dbReference type="ChEBI" id="CHEBI:82696"/>
        <dbReference type="EC" id="3.1.1.97"/>
    </reaction>
</comment>
<dbReference type="AlphaFoldDB" id="A0A7I8LJS4"/>
<keyword evidence="4" id="KW-0378">Hydrolase</keyword>
<dbReference type="OrthoDB" id="1930760at2759"/>
<accession>A0A7I8LJS4</accession>
<evidence type="ECO:0000256" key="8">
    <source>
        <dbReference type="PROSITE-ProRule" id="PRU00221"/>
    </source>
</evidence>
<evidence type="ECO:0000256" key="4">
    <source>
        <dbReference type="ARBA" id="ARBA00022801"/>
    </source>
</evidence>
<dbReference type="InterPro" id="IPR001680">
    <property type="entry name" value="WD40_rpt"/>
</dbReference>
<reference evidence="9" key="1">
    <citation type="submission" date="2020-02" db="EMBL/GenBank/DDBJ databases">
        <authorList>
            <person name="Scholz U."/>
            <person name="Mascher M."/>
            <person name="Fiebig A."/>
        </authorList>
    </citation>
    <scope>NUCLEOTIDE SEQUENCE</scope>
</reference>
<keyword evidence="3" id="KW-0677">Repeat</keyword>
<dbReference type="SUPFAM" id="SSF50978">
    <property type="entry name" value="WD40 repeat-like"/>
    <property type="match status" value="1"/>
</dbReference>
<evidence type="ECO:0000313" key="10">
    <source>
        <dbReference type="Proteomes" id="UP000663760"/>
    </source>
</evidence>
<evidence type="ECO:0000256" key="2">
    <source>
        <dbReference type="ARBA" id="ARBA00022574"/>
    </source>
</evidence>
<evidence type="ECO:0000256" key="6">
    <source>
        <dbReference type="ARBA" id="ARBA00039131"/>
    </source>
</evidence>
<comment type="pathway">
    <text evidence="1">Protein modification; peptidyl-diphthamide biosynthesis.</text>
</comment>
<dbReference type="InterPro" id="IPR019775">
    <property type="entry name" value="WD40_repeat_CS"/>
</dbReference>
<gene>
    <name evidence="9" type="ORF">SI8410_17020975</name>
</gene>
<dbReference type="PROSITE" id="PS50082">
    <property type="entry name" value="WD_REPEATS_2"/>
    <property type="match status" value="1"/>
</dbReference>
<proteinExistence type="inferred from homology"/>
<dbReference type="PANTHER" id="PTHR46042:SF1">
    <property type="entry name" value="DIPHTHINE METHYLTRANSFERASE"/>
    <property type="match status" value="1"/>
</dbReference>
<sequence>MDASCFRLDNNADAVEFCPHNTFHHILAAATYTLQESSQPDRSGSLSLFAVDDNLGLKLIHQIGTVGIFDIKWNPSLDKVDPLLAVADAHGCLSIHSLKPGLDSEDHGVILNEVFKENVSDSMCLCLDWNPSATSISIGLSNGSASVISIREDKVQASESWQAHEYEVWAACFDAHRPQLLFTGSDDCCLSCWDLRLSPANPVFRDSKSHKMGVCCISKPSSSSNPHTLLTGSYDEFLRVWDLRATSRPLSQGSVCLGGGVWRLKPHPDVSDLILAACMHNGFAIVKLTEQQSPVVVETYQKHESLAYGADWRKGRSNPAVVATCSFYDKLVRVWTPASCCT</sequence>
<dbReference type="Pfam" id="PF00400">
    <property type="entry name" value="WD40"/>
    <property type="match status" value="2"/>
</dbReference>